<keyword evidence="3" id="KW-1185">Reference proteome</keyword>
<dbReference type="InterPro" id="IPR007055">
    <property type="entry name" value="BON_dom"/>
</dbReference>
<dbReference type="InterPro" id="IPR051686">
    <property type="entry name" value="Lipoprotein_DolP"/>
</dbReference>
<dbReference type="AlphaFoldDB" id="A0A3N9TH39"/>
<dbReference type="PROSITE" id="PS50914">
    <property type="entry name" value="BON"/>
    <property type="match status" value="2"/>
</dbReference>
<dbReference type="PANTHER" id="PTHR34606">
    <property type="entry name" value="BON DOMAIN-CONTAINING PROTEIN"/>
    <property type="match status" value="1"/>
</dbReference>
<dbReference type="Gene3D" id="3.30.1340.30">
    <property type="match status" value="2"/>
</dbReference>
<proteinExistence type="predicted"/>
<evidence type="ECO:0000313" key="2">
    <source>
        <dbReference type="EMBL" id="RQW63093.1"/>
    </source>
</evidence>
<reference evidence="2 3" key="1">
    <citation type="submission" date="2018-11" db="EMBL/GenBank/DDBJ databases">
        <title>Vibrio LJC006 sp. nov., isolated from seawater during the bloom of the enteromorpha.</title>
        <authorList>
            <person name="Liang J."/>
        </authorList>
    </citation>
    <scope>NUCLEOTIDE SEQUENCE [LARGE SCALE GENOMIC DNA]</scope>
    <source>
        <strain evidence="2 3">LJC006</strain>
    </source>
</reference>
<organism evidence="2 3">
    <name type="scientific">Vibrio viridaestus</name>
    <dbReference type="NCBI Taxonomy" id="2487322"/>
    <lineage>
        <taxon>Bacteria</taxon>
        <taxon>Pseudomonadati</taxon>
        <taxon>Pseudomonadota</taxon>
        <taxon>Gammaproteobacteria</taxon>
        <taxon>Vibrionales</taxon>
        <taxon>Vibrionaceae</taxon>
        <taxon>Vibrio</taxon>
    </lineage>
</organism>
<dbReference type="InterPro" id="IPR014004">
    <property type="entry name" value="Transpt-assoc_nodulatn_dom_bac"/>
</dbReference>
<dbReference type="OrthoDB" id="5733310at2"/>
<dbReference type="Pfam" id="PF04972">
    <property type="entry name" value="BON"/>
    <property type="match status" value="2"/>
</dbReference>
<gene>
    <name evidence="2" type="ORF">EES38_11110</name>
</gene>
<evidence type="ECO:0000313" key="3">
    <source>
        <dbReference type="Proteomes" id="UP000281112"/>
    </source>
</evidence>
<sequence>MSFQAAAKTNADWKDTAKDAWIDGKAEATLLFDKNLNSFDINTDVDNGVILLTGKVDNNVDKSLAGELLKNIDGVKKVDNRLTVVNSDDDSSLNQTLVDSKVATVVKSSLLLEPEVNGTDINVDVDDGVVTLKGTAESASMKDLAITIAKNTSDVKNVVDNIEVVTQ</sequence>
<protein>
    <submittedName>
        <fullName evidence="2">BON domain-containing protein</fullName>
    </submittedName>
</protein>
<dbReference type="PANTHER" id="PTHR34606:SF15">
    <property type="entry name" value="BON DOMAIN-CONTAINING PROTEIN"/>
    <property type="match status" value="1"/>
</dbReference>
<dbReference type="Proteomes" id="UP000281112">
    <property type="component" value="Unassembled WGS sequence"/>
</dbReference>
<feature type="domain" description="BON" evidence="1">
    <location>
        <begin position="98"/>
        <end position="166"/>
    </location>
</feature>
<evidence type="ECO:0000259" key="1">
    <source>
        <dbReference type="PROSITE" id="PS50914"/>
    </source>
</evidence>
<comment type="caution">
    <text evidence="2">The sequence shown here is derived from an EMBL/GenBank/DDBJ whole genome shotgun (WGS) entry which is preliminary data.</text>
</comment>
<feature type="domain" description="BON" evidence="1">
    <location>
        <begin position="18"/>
        <end position="86"/>
    </location>
</feature>
<dbReference type="EMBL" id="RJVQ01000004">
    <property type="protein sequence ID" value="RQW63093.1"/>
    <property type="molecule type" value="Genomic_DNA"/>
</dbReference>
<accession>A0A3N9TH39</accession>
<dbReference type="SMART" id="SM00749">
    <property type="entry name" value="BON"/>
    <property type="match status" value="2"/>
</dbReference>
<name>A0A3N9TH39_9VIBR</name>